<protein>
    <submittedName>
        <fullName evidence="5">AraC family transcriptional regulator</fullName>
    </submittedName>
</protein>
<dbReference type="EMBL" id="CP134081">
    <property type="protein sequence ID" value="WNC11977.1"/>
    <property type="molecule type" value="Genomic_DNA"/>
</dbReference>
<keyword evidence="1" id="KW-0805">Transcription regulation</keyword>
<evidence type="ECO:0000259" key="4">
    <source>
        <dbReference type="PROSITE" id="PS01124"/>
    </source>
</evidence>
<dbReference type="Gene3D" id="1.10.10.60">
    <property type="entry name" value="Homeodomain-like"/>
    <property type="match status" value="1"/>
</dbReference>
<dbReference type="InterPro" id="IPR009057">
    <property type="entry name" value="Homeodomain-like_sf"/>
</dbReference>
<organism evidence="5 6">
    <name type="scientific">Pseudomonas coleopterorum</name>
    <dbReference type="NCBI Taxonomy" id="1605838"/>
    <lineage>
        <taxon>Bacteria</taxon>
        <taxon>Pseudomonadati</taxon>
        <taxon>Pseudomonadota</taxon>
        <taxon>Gammaproteobacteria</taxon>
        <taxon>Pseudomonadales</taxon>
        <taxon>Pseudomonadaceae</taxon>
        <taxon>Pseudomonas</taxon>
    </lineage>
</organism>
<keyword evidence="3" id="KW-0804">Transcription</keyword>
<feature type="domain" description="HTH araC/xylS-type" evidence="4">
    <location>
        <begin position="229"/>
        <end position="327"/>
    </location>
</feature>
<evidence type="ECO:0000256" key="1">
    <source>
        <dbReference type="ARBA" id="ARBA00023015"/>
    </source>
</evidence>
<gene>
    <name evidence="5" type="ORF">RI108_11580</name>
</gene>
<name>A0AAJ6M3T8_9PSED</name>
<dbReference type="InterPro" id="IPR032687">
    <property type="entry name" value="AraC-type_N"/>
</dbReference>
<keyword evidence="2" id="KW-0238">DNA-binding</keyword>
<dbReference type="GO" id="GO:0000976">
    <property type="term" value="F:transcription cis-regulatory region binding"/>
    <property type="evidence" value="ECO:0007669"/>
    <property type="project" value="TreeGrafter"/>
</dbReference>
<dbReference type="GO" id="GO:0005829">
    <property type="term" value="C:cytosol"/>
    <property type="evidence" value="ECO:0007669"/>
    <property type="project" value="TreeGrafter"/>
</dbReference>
<dbReference type="SMART" id="SM00342">
    <property type="entry name" value="HTH_ARAC"/>
    <property type="match status" value="1"/>
</dbReference>
<dbReference type="AlphaFoldDB" id="A0AAJ6M3T8"/>
<evidence type="ECO:0000256" key="2">
    <source>
        <dbReference type="ARBA" id="ARBA00023125"/>
    </source>
</evidence>
<sequence length="348" mass="39607">MRDTISIHLVREAVRDSHVDLERILQAAGIDDRLLLDDQARVPVQRYARLWRQLARALDDEFFAMDARPLRRGSFAFLCQACRQQPTVGAALKLALEFLALMLSDYDGRLATQQSLAEIVLRERSADPKRAFSCFTYWMIVHGIACWLAGRRIPILAMELRGPAPRYVGDYQVMFSPNLRFERPRTRLIFAAEHLDIPVRRSATELRRFLARAPANILVRYRDPDSLGWRIRQHLRNLPAADFPAIEAMAAHCGVSVATLRRHLTEEGAGYQALKDSVRRERAVLWLAEPQATFEDIAERLGFADASSFYKAFRKWTGASPGHYRSLILDAGGPDIVRPGSKIERSIK</sequence>
<evidence type="ECO:0000313" key="6">
    <source>
        <dbReference type="Proteomes" id="UP001258207"/>
    </source>
</evidence>
<dbReference type="Pfam" id="PF12625">
    <property type="entry name" value="Arabinose_bd"/>
    <property type="match status" value="1"/>
</dbReference>
<accession>A0AAJ6M3T8</accession>
<dbReference type="Proteomes" id="UP001258207">
    <property type="component" value="Chromosome"/>
</dbReference>
<dbReference type="GO" id="GO:0003700">
    <property type="term" value="F:DNA-binding transcription factor activity"/>
    <property type="evidence" value="ECO:0007669"/>
    <property type="project" value="InterPro"/>
</dbReference>
<dbReference type="SUPFAM" id="SSF46689">
    <property type="entry name" value="Homeodomain-like"/>
    <property type="match status" value="1"/>
</dbReference>
<dbReference type="PANTHER" id="PTHR47894:SF1">
    <property type="entry name" value="HTH-TYPE TRANSCRIPTIONAL REGULATOR VQSM"/>
    <property type="match status" value="1"/>
</dbReference>
<dbReference type="PROSITE" id="PS01124">
    <property type="entry name" value="HTH_ARAC_FAMILY_2"/>
    <property type="match status" value="1"/>
</dbReference>
<dbReference type="InterPro" id="IPR020449">
    <property type="entry name" value="Tscrpt_reg_AraC-type_HTH"/>
</dbReference>
<evidence type="ECO:0000313" key="5">
    <source>
        <dbReference type="EMBL" id="WNC11977.1"/>
    </source>
</evidence>
<evidence type="ECO:0000256" key="3">
    <source>
        <dbReference type="ARBA" id="ARBA00023163"/>
    </source>
</evidence>
<dbReference type="RefSeq" id="WP_310793128.1">
    <property type="nucleotide sequence ID" value="NZ_CP134081.1"/>
</dbReference>
<dbReference type="InterPro" id="IPR018060">
    <property type="entry name" value="HTH_AraC"/>
</dbReference>
<reference evidence="5" key="1">
    <citation type="submission" date="2023-09" db="EMBL/GenBank/DDBJ databases">
        <title>First report of Pseudomonas coleopterorum DJ13 causing leaf spot on Rhododendron pulchrum Sweet in China.</title>
        <authorList>
            <person name="Zhang Y."/>
        </authorList>
    </citation>
    <scope>NUCLEOTIDE SEQUENCE</scope>
    <source>
        <strain evidence="5">DJ13</strain>
    </source>
</reference>
<proteinExistence type="predicted"/>
<dbReference type="PANTHER" id="PTHR47894">
    <property type="entry name" value="HTH-TYPE TRANSCRIPTIONAL REGULATOR GADX"/>
    <property type="match status" value="1"/>
</dbReference>
<dbReference type="Pfam" id="PF12833">
    <property type="entry name" value="HTH_18"/>
    <property type="match status" value="1"/>
</dbReference>
<dbReference type="PRINTS" id="PR00032">
    <property type="entry name" value="HTHARAC"/>
</dbReference>